<feature type="region of interest" description="Disordered" evidence="4">
    <location>
        <begin position="93"/>
        <end position="117"/>
    </location>
</feature>
<dbReference type="GO" id="GO:0006412">
    <property type="term" value="P:translation"/>
    <property type="evidence" value="ECO:0007669"/>
    <property type="project" value="InterPro"/>
</dbReference>
<dbReference type="Proteomes" id="UP000694680">
    <property type="component" value="Chromosome 8"/>
</dbReference>
<gene>
    <name evidence="6" type="primary">rpl3</name>
</gene>
<dbReference type="AlphaFoldDB" id="A0A8C5HTL7"/>
<protein>
    <submittedName>
        <fullName evidence="6">60S ribosomal protein L3</fullName>
    </submittedName>
</protein>
<dbReference type="Gene3D" id="2.40.30.10">
    <property type="entry name" value="Translation factors"/>
    <property type="match status" value="1"/>
</dbReference>
<dbReference type="InterPro" id="IPR044892">
    <property type="entry name" value="Ribosomal_L3_dom_3_arc_sf"/>
</dbReference>
<dbReference type="Pfam" id="PF00297">
    <property type="entry name" value="Ribosomal_L3"/>
    <property type="match status" value="1"/>
</dbReference>
<organism evidence="6 7">
    <name type="scientific">Gouania willdenowi</name>
    <name type="common">Blunt-snouted clingfish</name>
    <name type="synonym">Lepadogaster willdenowi</name>
    <dbReference type="NCBI Taxonomy" id="441366"/>
    <lineage>
        <taxon>Eukaryota</taxon>
        <taxon>Metazoa</taxon>
        <taxon>Chordata</taxon>
        <taxon>Craniata</taxon>
        <taxon>Vertebrata</taxon>
        <taxon>Euteleostomi</taxon>
        <taxon>Actinopterygii</taxon>
        <taxon>Neopterygii</taxon>
        <taxon>Teleostei</taxon>
        <taxon>Neoteleostei</taxon>
        <taxon>Acanthomorphata</taxon>
        <taxon>Ovalentaria</taxon>
        <taxon>Blenniimorphae</taxon>
        <taxon>Blenniiformes</taxon>
        <taxon>Gobiesocoidei</taxon>
        <taxon>Gobiesocidae</taxon>
        <taxon>Gobiesocinae</taxon>
        <taxon>Gouania</taxon>
    </lineage>
</organism>
<dbReference type="FunFam" id="4.10.960.10:FF:000004">
    <property type="entry name" value="60S ribosomal protein L3"/>
    <property type="match status" value="1"/>
</dbReference>
<keyword evidence="7" id="KW-1185">Reference proteome</keyword>
<reference evidence="6" key="2">
    <citation type="submission" date="2025-08" db="UniProtKB">
        <authorList>
            <consortium name="Ensembl"/>
        </authorList>
    </citation>
    <scope>IDENTIFICATION</scope>
</reference>
<dbReference type="Gene3D" id="4.10.960.10">
    <property type="entry name" value="Ribosomal protein L3, domain 3"/>
    <property type="match status" value="1"/>
</dbReference>
<dbReference type="PANTHER" id="PTHR46599">
    <property type="entry name" value="PIGGYBAC TRANSPOSABLE ELEMENT-DERIVED PROTEIN 4"/>
    <property type="match status" value="1"/>
</dbReference>
<dbReference type="Ensembl" id="ENSGWIT00000054460.1">
    <property type="protein sequence ID" value="ENSGWIP00000050422.1"/>
    <property type="gene ID" value="ENSGWIG00000024505.1"/>
</dbReference>
<feature type="region of interest" description="Disordered" evidence="4">
    <location>
        <begin position="1"/>
        <end position="38"/>
    </location>
</feature>
<feature type="compositionally biased region" description="Basic residues" evidence="4">
    <location>
        <begin position="18"/>
        <end position="31"/>
    </location>
</feature>
<dbReference type="Pfam" id="PF13843">
    <property type="entry name" value="DDE_Tnp_1_7"/>
    <property type="match status" value="1"/>
</dbReference>
<evidence type="ECO:0000256" key="1">
    <source>
        <dbReference type="ARBA" id="ARBA00006540"/>
    </source>
</evidence>
<dbReference type="InterPro" id="IPR009000">
    <property type="entry name" value="Transl_B-barrel_sf"/>
</dbReference>
<dbReference type="PANTHER" id="PTHR46599:SF6">
    <property type="entry name" value="DUAL SPECIFICITY PHOSPHATASE 26"/>
    <property type="match status" value="1"/>
</dbReference>
<evidence type="ECO:0000259" key="5">
    <source>
        <dbReference type="Pfam" id="PF13843"/>
    </source>
</evidence>
<comment type="similarity">
    <text evidence="1">Belongs to the universal ribosomal protein uL3 family.</text>
</comment>
<dbReference type="InterPro" id="IPR029526">
    <property type="entry name" value="PGBD"/>
</dbReference>
<name>A0A8C5HTL7_GOUWI</name>
<dbReference type="GO" id="GO:0003735">
    <property type="term" value="F:structural constituent of ribosome"/>
    <property type="evidence" value="ECO:0007669"/>
    <property type="project" value="InterPro"/>
</dbReference>
<dbReference type="GO" id="GO:0005840">
    <property type="term" value="C:ribosome"/>
    <property type="evidence" value="ECO:0007669"/>
    <property type="project" value="UniProtKB-KW"/>
</dbReference>
<keyword evidence="2" id="KW-0689">Ribosomal protein</keyword>
<evidence type="ECO:0000313" key="6">
    <source>
        <dbReference type="Ensembl" id="ENSGWIP00000050422.1"/>
    </source>
</evidence>
<evidence type="ECO:0000256" key="4">
    <source>
        <dbReference type="SAM" id="MobiDB-lite"/>
    </source>
</evidence>
<dbReference type="SUPFAM" id="SSF50447">
    <property type="entry name" value="Translation proteins"/>
    <property type="match status" value="1"/>
</dbReference>
<feature type="domain" description="PiggyBac transposable element-derived protein" evidence="5">
    <location>
        <begin position="169"/>
        <end position="509"/>
    </location>
</feature>
<feature type="compositionally biased region" description="Basic and acidic residues" evidence="4">
    <location>
        <begin position="108"/>
        <end position="117"/>
    </location>
</feature>
<sequence>MSHRKFSAPRHGSLGFLPRKRSRRHRGKAKSFPKDDPTKPVHLTAFLGYKAGMTHIVREVDRPGSIYSSQQTLEMILNCANPWDSDGEEISLELSSDSEISSDEDSPPSEKRGRLKTHEWLTETAKDGTVWREEQVGRPLHHSPIEGHVTDGEPTALARTKVTSRLQSFLCFITLEMLRTIQEWTVQHALQTQHENWFMAIPELMAFIAILLLRGIVRLPSLHDAWSAKLGLPLINRIMARNRFKDIMQHLRFDDKDTRGERVATDRFAAISDVWGSFVANCITSYNPGRHITIDEQLFPTKARCCFLQYIATKPDKFGINFWVACDLKSNYVCKIIPYLGKDPSRPPGERLSENVVMELMEPFMDKGRTVTTDNFFTSLSLARRLHSRKTTLLGTVDKICRELPDSAKKNLAREEFSTQVFSTSGATLTVYVPKRKKTVCLLSSVHSVVKTEVSRKKKPNTVTDYNRMKCGVHIMDQMVRKYTVRSGTRRWPVAVFYNMIDIAALNAHVLYQACTGVKERRVDFLLELANELAWSHMAAKEVNEQNLQQQPPTPDVGKRALCQVKCCCTKNRATKRCMYCDKFACGKCIKEVWQCQKCSQNL</sequence>
<keyword evidence="3" id="KW-0687">Ribonucleoprotein</keyword>
<proteinExistence type="inferred from homology"/>
<evidence type="ECO:0000256" key="3">
    <source>
        <dbReference type="ARBA" id="ARBA00023274"/>
    </source>
</evidence>
<reference evidence="6" key="1">
    <citation type="submission" date="2020-06" db="EMBL/GenBank/DDBJ databases">
        <authorList>
            <consortium name="Wellcome Sanger Institute Data Sharing"/>
        </authorList>
    </citation>
    <scope>NUCLEOTIDE SEQUENCE [LARGE SCALE GENOMIC DNA]</scope>
</reference>
<evidence type="ECO:0000256" key="2">
    <source>
        <dbReference type="ARBA" id="ARBA00022980"/>
    </source>
</evidence>
<evidence type="ECO:0000313" key="7">
    <source>
        <dbReference type="Proteomes" id="UP000694680"/>
    </source>
</evidence>
<reference evidence="6" key="3">
    <citation type="submission" date="2025-09" db="UniProtKB">
        <authorList>
            <consortium name="Ensembl"/>
        </authorList>
    </citation>
    <scope>IDENTIFICATION</scope>
</reference>
<dbReference type="GO" id="GO:1990904">
    <property type="term" value="C:ribonucleoprotein complex"/>
    <property type="evidence" value="ECO:0007669"/>
    <property type="project" value="UniProtKB-KW"/>
</dbReference>
<accession>A0A8C5HTL7</accession>
<dbReference type="InterPro" id="IPR000597">
    <property type="entry name" value="Ribosomal_uL3"/>
</dbReference>